<evidence type="ECO:0000313" key="3">
    <source>
        <dbReference type="Proteomes" id="UP001501495"/>
    </source>
</evidence>
<sequence length="184" mass="19758">MSEEKPGRYPRTASGLVASMLVLVLGVGAFVVFRSLFRDQTEYEPPNVDYLSVVEEAADAGIDLVHPTSLPQGWKTTSITFTPGDRWVWNMSMLTDAGKFVGIHEEDEDLSTLLKTYVDADAQQGDPVTVSGSVASSWDTYSDSGGDHAFAAEVGKGAQARTVLVFGSAPVDDLRLILDSLARG</sequence>
<accession>A0ABP7XHN3</accession>
<evidence type="ECO:0000313" key="2">
    <source>
        <dbReference type="EMBL" id="GAA4116513.1"/>
    </source>
</evidence>
<dbReference type="InterPro" id="IPR025339">
    <property type="entry name" value="DUF4245"/>
</dbReference>
<proteinExistence type="predicted"/>
<comment type="caution">
    <text evidence="2">The sequence shown here is derived from an EMBL/GenBank/DDBJ whole genome shotgun (WGS) entry which is preliminary data.</text>
</comment>
<gene>
    <name evidence="2" type="ORF">GCM10022215_16240</name>
</gene>
<protein>
    <recommendedName>
        <fullName evidence="4">DUF4245 domain-containing protein</fullName>
    </recommendedName>
</protein>
<keyword evidence="3" id="KW-1185">Reference proteome</keyword>
<evidence type="ECO:0008006" key="4">
    <source>
        <dbReference type="Google" id="ProtNLM"/>
    </source>
</evidence>
<keyword evidence="1" id="KW-0472">Membrane</keyword>
<dbReference type="RefSeq" id="WP_344732811.1">
    <property type="nucleotide sequence ID" value="NZ_BAAAZH010000012.1"/>
</dbReference>
<keyword evidence="1" id="KW-0812">Transmembrane</keyword>
<feature type="transmembrane region" description="Helical" evidence="1">
    <location>
        <begin position="12"/>
        <end position="33"/>
    </location>
</feature>
<keyword evidence="1" id="KW-1133">Transmembrane helix</keyword>
<dbReference type="Pfam" id="PF14030">
    <property type="entry name" value="DUF4245"/>
    <property type="match status" value="1"/>
</dbReference>
<organism evidence="2 3">
    <name type="scientific">Nocardioides fonticola</name>
    <dbReference type="NCBI Taxonomy" id="450363"/>
    <lineage>
        <taxon>Bacteria</taxon>
        <taxon>Bacillati</taxon>
        <taxon>Actinomycetota</taxon>
        <taxon>Actinomycetes</taxon>
        <taxon>Propionibacteriales</taxon>
        <taxon>Nocardioidaceae</taxon>
        <taxon>Nocardioides</taxon>
    </lineage>
</organism>
<dbReference type="Proteomes" id="UP001501495">
    <property type="component" value="Unassembled WGS sequence"/>
</dbReference>
<name>A0ABP7XHN3_9ACTN</name>
<reference evidence="3" key="1">
    <citation type="journal article" date="2019" name="Int. J. Syst. Evol. Microbiol.">
        <title>The Global Catalogue of Microorganisms (GCM) 10K type strain sequencing project: providing services to taxonomists for standard genome sequencing and annotation.</title>
        <authorList>
            <consortium name="The Broad Institute Genomics Platform"/>
            <consortium name="The Broad Institute Genome Sequencing Center for Infectious Disease"/>
            <person name="Wu L."/>
            <person name="Ma J."/>
        </authorList>
    </citation>
    <scope>NUCLEOTIDE SEQUENCE [LARGE SCALE GENOMIC DNA]</scope>
    <source>
        <strain evidence="3">JCM 16703</strain>
    </source>
</reference>
<dbReference type="EMBL" id="BAAAZH010000012">
    <property type="protein sequence ID" value="GAA4116513.1"/>
    <property type="molecule type" value="Genomic_DNA"/>
</dbReference>
<evidence type="ECO:0000256" key="1">
    <source>
        <dbReference type="SAM" id="Phobius"/>
    </source>
</evidence>